<keyword evidence="3" id="KW-0132">Cell division</keyword>
<evidence type="ECO:0000313" key="9">
    <source>
        <dbReference type="Proteomes" id="UP000050794"/>
    </source>
</evidence>
<comment type="subcellular location">
    <subcellularLocation>
        <location evidence="1">Nucleus</location>
    </subcellularLocation>
</comment>
<evidence type="ECO:0000259" key="7">
    <source>
        <dbReference type="PROSITE" id="PS50815"/>
    </source>
</evidence>
<dbReference type="Proteomes" id="UP000050794">
    <property type="component" value="Unassembled WGS sequence"/>
</dbReference>
<dbReference type="AlphaFoldDB" id="A0A183UPI7"/>
<evidence type="ECO:0000313" key="8">
    <source>
        <dbReference type="EMBL" id="VDM41728.1"/>
    </source>
</evidence>
<dbReference type="InterPro" id="IPR003511">
    <property type="entry name" value="HORMA_dom"/>
</dbReference>
<keyword evidence="4" id="KW-0498">Mitosis</keyword>
<dbReference type="Pfam" id="PF02301">
    <property type="entry name" value="HORMA"/>
    <property type="match status" value="1"/>
</dbReference>
<feature type="domain" description="HORMA" evidence="7">
    <location>
        <begin position="92"/>
        <end position="277"/>
    </location>
</feature>
<dbReference type="PANTHER" id="PTHR11842">
    <property type="entry name" value="MITOTIC SPINDLE ASSEMBLY CHECKPOINT PROTEIN MAD2"/>
    <property type="match status" value="1"/>
</dbReference>
<dbReference type="GO" id="GO:0005737">
    <property type="term" value="C:cytoplasm"/>
    <property type="evidence" value="ECO:0007669"/>
    <property type="project" value="TreeGrafter"/>
</dbReference>
<dbReference type="Gene3D" id="3.30.900.10">
    <property type="entry name" value="HORMA domain"/>
    <property type="match status" value="1"/>
</dbReference>
<evidence type="ECO:0000256" key="3">
    <source>
        <dbReference type="ARBA" id="ARBA00022618"/>
    </source>
</evidence>
<dbReference type="GO" id="GO:0007094">
    <property type="term" value="P:mitotic spindle assembly checkpoint signaling"/>
    <property type="evidence" value="ECO:0007669"/>
    <property type="project" value="TreeGrafter"/>
</dbReference>
<name>A0A183UPI7_TOXCA</name>
<gene>
    <name evidence="8" type="ORF">TCNE_LOCUS10407</name>
</gene>
<evidence type="ECO:0000256" key="2">
    <source>
        <dbReference type="ARBA" id="ARBA00010348"/>
    </source>
</evidence>
<protein>
    <submittedName>
        <fullName evidence="10">HORMA domain-containing protein</fullName>
    </submittedName>
</protein>
<evidence type="ECO:0000256" key="1">
    <source>
        <dbReference type="ARBA" id="ARBA00004123"/>
    </source>
</evidence>
<dbReference type="EMBL" id="UYWY01020488">
    <property type="protein sequence ID" value="VDM41728.1"/>
    <property type="molecule type" value="Genomic_DNA"/>
</dbReference>
<dbReference type="PROSITE" id="PS50815">
    <property type="entry name" value="HORMA"/>
    <property type="match status" value="1"/>
</dbReference>
<proteinExistence type="inferred from homology"/>
<dbReference type="GO" id="GO:0000776">
    <property type="term" value="C:kinetochore"/>
    <property type="evidence" value="ECO:0007669"/>
    <property type="project" value="TreeGrafter"/>
</dbReference>
<evidence type="ECO:0000313" key="10">
    <source>
        <dbReference type="WBParaSite" id="TCNE_0001040701-mRNA-1"/>
    </source>
</evidence>
<evidence type="ECO:0000256" key="6">
    <source>
        <dbReference type="ARBA" id="ARBA00023306"/>
    </source>
</evidence>
<organism evidence="9 10">
    <name type="scientific">Toxocara canis</name>
    <name type="common">Canine roundworm</name>
    <dbReference type="NCBI Taxonomy" id="6265"/>
    <lineage>
        <taxon>Eukaryota</taxon>
        <taxon>Metazoa</taxon>
        <taxon>Ecdysozoa</taxon>
        <taxon>Nematoda</taxon>
        <taxon>Chromadorea</taxon>
        <taxon>Rhabditida</taxon>
        <taxon>Spirurina</taxon>
        <taxon>Ascaridomorpha</taxon>
        <taxon>Ascaridoidea</taxon>
        <taxon>Toxocaridae</taxon>
        <taxon>Toxocara</taxon>
    </lineage>
</organism>
<dbReference type="PANTHER" id="PTHR11842:SF11">
    <property type="entry name" value="MITOTIC SPINDLE ASSEMBLY CHECKPOINT PROTEIN MAD2A"/>
    <property type="match status" value="1"/>
</dbReference>
<accession>A0A183UPI7</accession>
<comment type="similarity">
    <text evidence="2">Belongs to the MAD2 family.</text>
</comment>
<dbReference type="SUPFAM" id="SSF56019">
    <property type="entry name" value="The spindle assembly checkpoint protein mad2"/>
    <property type="match status" value="1"/>
</dbReference>
<sequence>MATDTLTRSSICLKGSAQLVQEFFQLRVETVAPDQGSYLCAMSPAPYSLNLAIEKYQMSVLYEESRRGIVGLLCAFVERSTANGFSCGELKKEMFACMSCIPDFGVNNILYQRGIYPADSFRREKKYGLTLLVTSDEKLQEYLKPLLQQVQYWLQKKQLKRLVVVISEVQTKEVLERWQFDIETDADIQADGENSTRQKDEKKIRQEMADVIKQITASVAFLPLLEQRCSFDVLIYTGRDTDTPADWTESGACNVENGQDVQLRSFSTAVHTVHTKVSYKPDV</sequence>
<dbReference type="WBParaSite" id="TCNE_0001040701-mRNA-1">
    <property type="protein sequence ID" value="TCNE_0001040701-mRNA-1"/>
    <property type="gene ID" value="TCNE_0001040701"/>
</dbReference>
<dbReference type="GO" id="GO:0005654">
    <property type="term" value="C:nucleoplasm"/>
    <property type="evidence" value="ECO:0007669"/>
    <property type="project" value="TreeGrafter"/>
</dbReference>
<evidence type="ECO:0000256" key="4">
    <source>
        <dbReference type="ARBA" id="ARBA00022776"/>
    </source>
</evidence>
<keyword evidence="6" id="KW-0131">Cell cycle</keyword>
<evidence type="ECO:0000256" key="5">
    <source>
        <dbReference type="ARBA" id="ARBA00023242"/>
    </source>
</evidence>
<dbReference type="GO" id="GO:0051301">
    <property type="term" value="P:cell division"/>
    <property type="evidence" value="ECO:0007669"/>
    <property type="project" value="UniProtKB-KW"/>
</dbReference>
<dbReference type="InterPro" id="IPR036570">
    <property type="entry name" value="HORMA_dom_sf"/>
</dbReference>
<keyword evidence="9" id="KW-1185">Reference proteome</keyword>
<reference evidence="8 9" key="2">
    <citation type="submission" date="2018-11" db="EMBL/GenBank/DDBJ databases">
        <authorList>
            <consortium name="Pathogen Informatics"/>
        </authorList>
    </citation>
    <scope>NUCLEOTIDE SEQUENCE [LARGE SCALE GENOMIC DNA]</scope>
</reference>
<reference evidence="10" key="1">
    <citation type="submission" date="2016-06" db="UniProtKB">
        <authorList>
            <consortium name="WormBaseParasite"/>
        </authorList>
    </citation>
    <scope>IDENTIFICATION</scope>
</reference>
<keyword evidence="5" id="KW-0539">Nucleus</keyword>
<dbReference type="InterPro" id="IPR045091">
    <property type="entry name" value="Mad2-like"/>
</dbReference>